<evidence type="ECO:0000313" key="2">
    <source>
        <dbReference type="EMBL" id="SEP88700.1"/>
    </source>
</evidence>
<proteinExistence type="predicted"/>
<dbReference type="EMBL" id="FOFN01000001">
    <property type="protein sequence ID" value="SEP88700.1"/>
    <property type="molecule type" value="Genomic_DNA"/>
</dbReference>
<feature type="signal peptide" evidence="1">
    <location>
        <begin position="1"/>
        <end position="25"/>
    </location>
</feature>
<evidence type="ECO:0000313" key="3">
    <source>
        <dbReference type="Proteomes" id="UP000198999"/>
    </source>
</evidence>
<gene>
    <name evidence="2" type="ORF">SAMN05421824_0593</name>
</gene>
<evidence type="ECO:0008006" key="4">
    <source>
        <dbReference type="Google" id="ProtNLM"/>
    </source>
</evidence>
<dbReference type="Proteomes" id="UP000198999">
    <property type="component" value="Unassembled WGS sequence"/>
</dbReference>
<organism evidence="2 3">
    <name type="scientific">Hyunsoonleella jejuensis</name>
    <dbReference type="NCBI Taxonomy" id="419940"/>
    <lineage>
        <taxon>Bacteria</taxon>
        <taxon>Pseudomonadati</taxon>
        <taxon>Bacteroidota</taxon>
        <taxon>Flavobacteriia</taxon>
        <taxon>Flavobacteriales</taxon>
        <taxon>Flavobacteriaceae</taxon>
    </lineage>
</organism>
<protein>
    <recommendedName>
        <fullName evidence="4">Outer membrane lipoprotein-sorting protein</fullName>
    </recommendedName>
</protein>
<dbReference type="STRING" id="419940.SAMN05421824_0593"/>
<reference evidence="2 3" key="1">
    <citation type="submission" date="2016-10" db="EMBL/GenBank/DDBJ databases">
        <authorList>
            <person name="de Groot N.N."/>
        </authorList>
    </citation>
    <scope>NUCLEOTIDE SEQUENCE [LARGE SCALE GENOMIC DNA]</scope>
    <source>
        <strain evidence="2 3">DSM 21035</strain>
    </source>
</reference>
<feature type="chain" id="PRO_5011537201" description="Outer membrane lipoprotein-sorting protein" evidence="1">
    <location>
        <begin position="26"/>
        <end position="241"/>
    </location>
</feature>
<sequence length="241" mass="27918">MKLPSILNLTAIILFLSFSYTTCNAQTSKNTSEIVKQIEKAMGGVDNYNNTKFIKWDFAKRVLFWNKWTGDVRIESPQDSLTILVNINTLKGKAFKGEAPITDDAALNKLLEKGKNWWINDSYWLVMPWKLQDPGVTLKHVKTEVLENGNTADVLQLTFSDVGVTPDNKYHIFVDQTDHLIKQWAFFTNFNDEAPRFTMPWDNYQKVGNIMLSFNRSKFGPKNVEVKQEFNERLFTDLNYE</sequence>
<name>A0A1H9BI64_9FLAO</name>
<dbReference type="RefSeq" id="WP_092575110.1">
    <property type="nucleotide sequence ID" value="NZ_FOFN01000001.1"/>
</dbReference>
<keyword evidence="1" id="KW-0732">Signal</keyword>
<dbReference type="OrthoDB" id="892266at2"/>
<accession>A0A1H9BI64</accession>
<dbReference type="AlphaFoldDB" id="A0A1H9BI64"/>
<evidence type="ECO:0000256" key="1">
    <source>
        <dbReference type="SAM" id="SignalP"/>
    </source>
</evidence>
<keyword evidence="3" id="KW-1185">Reference proteome</keyword>